<dbReference type="EMBL" id="RHHB01000005">
    <property type="protein sequence ID" value="RNB51072.1"/>
    <property type="molecule type" value="Genomic_DNA"/>
</dbReference>
<dbReference type="OrthoDB" id="3448281at2"/>
<feature type="domain" description="AAA" evidence="2">
    <location>
        <begin position="171"/>
        <end position="310"/>
    </location>
</feature>
<name>A0A3M8AIN1_9MICO</name>
<dbReference type="Proteomes" id="UP000275048">
    <property type="component" value="Unassembled WGS sequence"/>
</dbReference>
<dbReference type="GO" id="GO:0005829">
    <property type="term" value="C:cytosol"/>
    <property type="evidence" value="ECO:0007669"/>
    <property type="project" value="TreeGrafter"/>
</dbReference>
<proteinExistence type="predicted"/>
<feature type="region of interest" description="Disordered" evidence="1">
    <location>
        <begin position="130"/>
        <end position="158"/>
    </location>
</feature>
<dbReference type="SUPFAM" id="SSF52540">
    <property type="entry name" value="P-loop containing nucleoside triphosphate hydrolases"/>
    <property type="match status" value="1"/>
</dbReference>
<gene>
    <name evidence="3" type="ORF">EDM22_05090</name>
</gene>
<dbReference type="GO" id="GO:0005524">
    <property type="term" value="F:ATP binding"/>
    <property type="evidence" value="ECO:0007669"/>
    <property type="project" value="TreeGrafter"/>
</dbReference>
<keyword evidence="4" id="KW-1185">Reference proteome</keyword>
<dbReference type="GO" id="GO:0009898">
    <property type="term" value="C:cytoplasmic side of plasma membrane"/>
    <property type="evidence" value="ECO:0007669"/>
    <property type="project" value="TreeGrafter"/>
</dbReference>
<sequence length="422" mass="45654">MPGEYVTFGAKAVVDRVDDRPRIALLGPLLSFEETRALSDELSERFPGIGLIVVREQRSDLEDWVDGIEIHAVLSPEASDATSEALIDRLDGWLTASGRLPDQGLGDDEEEALDTGDPELLALLNPQFERESAPEAAEADEEVPEPEVEPEPEPLEPEWILPPIEEGIRTEVIVVAAPKGGQGKTTTAINLAAGLAEVEPNSVVLVDADVQFGDIVNALELKAPYSLADVVHAGNDEVALKALFAHHEDDFFVIAAPPSPELADSISGDALGELLKRLATMFRYVIVDTTPGLGDHTLAALEQATDGVFVTNMTVPSLRALRKEFELLVTLGLVPTNRHIVLNFVEKNTGILRKDAETILGAKIDVEIPRSTAVVVASNEGTPMIHHDVRDPAAKALRMVVQRIDPTAVPTRKRIHRKARAS</sequence>
<dbReference type="AlphaFoldDB" id="A0A3M8AIN1"/>
<dbReference type="InterPro" id="IPR025669">
    <property type="entry name" value="AAA_dom"/>
</dbReference>
<evidence type="ECO:0000256" key="1">
    <source>
        <dbReference type="SAM" id="MobiDB-lite"/>
    </source>
</evidence>
<dbReference type="InterPro" id="IPR050625">
    <property type="entry name" value="ParA/MinD_ATPase"/>
</dbReference>
<reference evidence="3 4" key="1">
    <citation type="submission" date="2018-10" db="EMBL/GenBank/DDBJ databases">
        <title>Isolation, diversity and antibacterial activity of antinobacteria from the wheat rhizosphere soil.</title>
        <authorList>
            <person name="Sun T."/>
        </authorList>
    </citation>
    <scope>NUCLEOTIDE SEQUENCE [LARGE SCALE GENOMIC DNA]</scope>
    <source>
        <strain evidence="3 4">SJ-23</strain>
    </source>
</reference>
<feature type="compositionally biased region" description="Acidic residues" evidence="1">
    <location>
        <begin position="137"/>
        <end position="156"/>
    </location>
</feature>
<accession>A0A3M8AIN1</accession>
<dbReference type="PANTHER" id="PTHR43384:SF13">
    <property type="entry name" value="SLR0110 PROTEIN"/>
    <property type="match status" value="1"/>
</dbReference>
<comment type="caution">
    <text evidence="3">The sequence shown here is derived from an EMBL/GenBank/DDBJ whole genome shotgun (WGS) entry which is preliminary data.</text>
</comment>
<evidence type="ECO:0000313" key="4">
    <source>
        <dbReference type="Proteomes" id="UP000275048"/>
    </source>
</evidence>
<evidence type="ECO:0000259" key="2">
    <source>
        <dbReference type="Pfam" id="PF13614"/>
    </source>
</evidence>
<dbReference type="RefSeq" id="WP_122935985.1">
    <property type="nucleotide sequence ID" value="NZ_JBHSNT010000008.1"/>
</dbReference>
<organism evidence="3 4">
    <name type="scientific">Agromyces tardus</name>
    <dbReference type="NCBI Taxonomy" id="2583849"/>
    <lineage>
        <taxon>Bacteria</taxon>
        <taxon>Bacillati</taxon>
        <taxon>Actinomycetota</taxon>
        <taxon>Actinomycetes</taxon>
        <taxon>Micrococcales</taxon>
        <taxon>Microbacteriaceae</taxon>
        <taxon>Agromyces</taxon>
    </lineage>
</organism>
<dbReference type="PANTHER" id="PTHR43384">
    <property type="entry name" value="SEPTUM SITE-DETERMINING PROTEIN MIND HOMOLOG, CHLOROPLASTIC-RELATED"/>
    <property type="match status" value="1"/>
</dbReference>
<dbReference type="GO" id="GO:0051782">
    <property type="term" value="P:negative regulation of cell division"/>
    <property type="evidence" value="ECO:0007669"/>
    <property type="project" value="TreeGrafter"/>
</dbReference>
<dbReference type="Gene3D" id="3.40.50.300">
    <property type="entry name" value="P-loop containing nucleotide triphosphate hydrolases"/>
    <property type="match status" value="1"/>
</dbReference>
<protein>
    <submittedName>
        <fullName evidence="3">MinD/ParA family protein</fullName>
    </submittedName>
</protein>
<dbReference type="InterPro" id="IPR027417">
    <property type="entry name" value="P-loop_NTPase"/>
</dbReference>
<dbReference type="GO" id="GO:0016887">
    <property type="term" value="F:ATP hydrolysis activity"/>
    <property type="evidence" value="ECO:0007669"/>
    <property type="project" value="TreeGrafter"/>
</dbReference>
<evidence type="ECO:0000313" key="3">
    <source>
        <dbReference type="EMBL" id="RNB51072.1"/>
    </source>
</evidence>
<dbReference type="Pfam" id="PF13614">
    <property type="entry name" value="AAA_31"/>
    <property type="match status" value="1"/>
</dbReference>